<dbReference type="OrthoDB" id="7951100at2"/>
<evidence type="ECO:0008006" key="4">
    <source>
        <dbReference type="Google" id="ProtNLM"/>
    </source>
</evidence>
<keyword evidence="1" id="KW-0732">Signal</keyword>
<evidence type="ECO:0000313" key="3">
    <source>
        <dbReference type="Proteomes" id="UP000268844"/>
    </source>
</evidence>
<evidence type="ECO:0000313" key="2">
    <source>
        <dbReference type="EMBL" id="VDS05329.1"/>
    </source>
</evidence>
<dbReference type="PROSITE" id="PS51257">
    <property type="entry name" value="PROKAR_LIPOPROTEIN"/>
    <property type="match status" value="1"/>
</dbReference>
<dbReference type="EMBL" id="UZWD01000030">
    <property type="protein sequence ID" value="VDS05329.1"/>
    <property type="molecule type" value="Genomic_DNA"/>
</dbReference>
<dbReference type="AlphaFoldDB" id="A0A447ICX2"/>
<feature type="chain" id="PRO_5019052359" description="Porin" evidence="1">
    <location>
        <begin position="22"/>
        <end position="99"/>
    </location>
</feature>
<proteinExistence type="predicted"/>
<gene>
    <name evidence="2" type="ORF">DEVEQU_02471</name>
</gene>
<keyword evidence="3" id="KW-1185">Reference proteome</keyword>
<dbReference type="Proteomes" id="UP000268844">
    <property type="component" value="Unassembled WGS sequence"/>
</dbReference>
<evidence type="ECO:0000256" key="1">
    <source>
        <dbReference type="SAM" id="SignalP"/>
    </source>
</evidence>
<protein>
    <recommendedName>
        <fullName evidence="4">Porin</fullName>
    </recommendedName>
</protein>
<accession>A0A447ICX2</accession>
<organism evidence="2 3">
    <name type="scientific">Devosia equisanguinis</name>
    <dbReference type="NCBI Taxonomy" id="2490941"/>
    <lineage>
        <taxon>Bacteria</taxon>
        <taxon>Pseudomonadati</taxon>
        <taxon>Pseudomonadota</taxon>
        <taxon>Alphaproteobacteria</taxon>
        <taxon>Hyphomicrobiales</taxon>
        <taxon>Devosiaceae</taxon>
        <taxon>Devosia</taxon>
    </lineage>
</organism>
<name>A0A447ICX2_9HYPH</name>
<feature type="signal peptide" evidence="1">
    <location>
        <begin position="1"/>
        <end position="21"/>
    </location>
</feature>
<sequence length="99" mass="10677">MMMRILSAVALCLALTGATQAAASCYVNRPGVDISFGVKVGGTFTEADRNEFYMLRLRGMGVDATSVEMWGGCVRAFVRKPGGGEEMQLFHPQSLERVG</sequence>
<dbReference type="RefSeq" id="WP_126150868.1">
    <property type="nucleotide sequence ID" value="NZ_JBHTMH010000001.1"/>
</dbReference>
<reference evidence="2 3" key="1">
    <citation type="submission" date="2018-12" db="EMBL/GenBank/DDBJ databases">
        <authorList>
            <person name="Criscuolo A."/>
        </authorList>
    </citation>
    <scope>NUCLEOTIDE SEQUENCE [LARGE SCALE GENOMIC DNA]</scope>
    <source>
        <strain evidence="2">ACIP1116281</strain>
    </source>
</reference>